<dbReference type="SUPFAM" id="SSF51161">
    <property type="entry name" value="Trimeric LpxA-like enzymes"/>
    <property type="match status" value="1"/>
</dbReference>
<gene>
    <name evidence="4" type="ORF">H1S06_04010</name>
</gene>
<dbReference type="RefSeq" id="WP_181737478.1">
    <property type="nucleotide sequence ID" value="NZ_JACEMT010000036.1"/>
</dbReference>
<dbReference type="Proteomes" id="UP000538931">
    <property type="component" value="Unassembled WGS sequence"/>
</dbReference>
<dbReference type="EMBL" id="JACEMT010000036">
    <property type="protein sequence ID" value="MBA4501525.1"/>
    <property type="molecule type" value="Genomic_DNA"/>
</dbReference>
<proteinExistence type="inferred from homology"/>
<comment type="similarity">
    <text evidence="1">Belongs to the transferase hexapeptide repeat family.</text>
</comment>
<accession>A0A7W2AAY5</accession>
<keyword evidence="2 4" id="KW-0808">Transferase</keyword>
<evidence type="ECO:0000256" key="3">
    <source>
        <dbReference type="ARBA" id="ARBA00023315"/>
    </source>
</evidence>
<dbReference type="Gene3D" id="2.160.10.10">
    <property type="entry name" value="Hexapeptide repeat proteins"/>
    <property type="match status" value="1"/>
</dbReference>
<comment type="caution">
    <text evidence="4">The sequence shown here is derived from an EMBL/GenBank/DDBJ whole genome shotgun (WGS) entry which is preliminary data.</text>
</comment>
<protein>
    <submittedName>
        <fullName evidence="4">Acyltransferase</fullName>
    </submittedName>
</protein>
<sequence length="187" mass="20000">MAFLSSEQLNTMGFAELGSNVLISDKASFYNSKKISIGSNVRIDDFCVLSAGDGGIEIGDHVHIAVFCSLMGNGRIKLSDFSGLSSRVSIYSSNDDYSGLSLTNPTVPDDFKNVRSADVLLCKHVIVGAGCVVLPGVKINEGASIGALSLVSKDCEEFKIYSGVPAKPIKARKKDLKALEMDFINKR</sequence>
<evidence type="ECO:0000256" key="1">
    <source>
        <dbReference type="ARBA" id="ARBA00007274"/>
    </source>
</evidence>
<keyword evidence="5" id="KW-1185">Reference proteome</keyword>
<dbReference type="InterPro" id="IPR011004">
    <property type="entry name" value="Trimer_LpxA-like_sf"/>
</dbReference>
<evidence type="ECO:0000256" key="2">
    <source>
        <dbReference type="ARBA" id="ARBA00022679"/>
    </source>
</evidence>
<organism evidence="4 5">
    <name type="scientific">Marinobacterium marinum</name>
    <dbReference type="NCBI Taxonomy" id="2756129"/>
    <lineage>
        <taxon>Bacteria</taxon>
        <taxon>Pseudomonadati</taxon>
        <taxon>Pseudomonadota</taxon>
        <taxon>Gammaproteobacteria</taxon>
        <taxon>Oceanospirillales</taxon>
        <taxon>Oceanospirillaceae</taxon>
        <taxon>Marinobacterium</taxon>
    </lineage>
</organism>
<dbReference type="AlphaFoldDB" id="A0A7W2AAY5"/>
<dbReference type="PANTHER" id="PTHR43300">
    <property type="entry name" value="ACETYLTRANSFERASE"/>
    <property type="match status" value="1"/>
</dbReference>
<dbReference type="PANTHER" id="PTHR43300:SF12">
    <property type="entry name" value="CHLORAMPHENICOL ACETYLTRANSFERASE"/>
    <property type="match status" value="1"/>
</dbReference>
<reference evidence="4 5" key="1">
    <citation type="submission" date="2020-07" db="EMBL/GenBank/DDBJ databases">
        <title>Bacterium isolated from marien macroalgae.</title>
        <authorList>
            <person name="Zhu K."/>
            <person name="Lu D."/>
            <person name="Du Z."/>
        </authorList>
    </citation>
    <scope>NUCLEOTIDE SEQUENCE [LARGE SCALE GENOMIC DNA]</scope>
    <source>
        <strain evidence="4 5">3-1745</strain>
    </source>
</reference>
<dbReference type="CDD" id="cd04647">
    <property type="entry name" value="LbH_MAT_like"/>
    <property type="match status" value="1"/>
</dbReference>
<keyword evidence="3 4" id="KW-0012">Acyltransferase</keyword>
<name>A0A7W2AAY5_9GAMM</name>
<dbReference type="GO" id="GO:0016746">
    <property type="term" value="F:acyltransferase activity"/>
    <property type="evidence" value="ECO:0007669"/>
    <property type="project" value="UniProtKB-KW"/>
</dbReference>
<evidence type="ECO:0000313" key="5">
    <source>
        <dbReference type="Proteomes" id="UP000538931"/>
    </source>
</evidence>
<dbReference type="InterPro" id="IPR050179">
    <property type="entry name" value="Trans_hexapeptide_repeat"/>
</dbReference>
<evidence type="ECO:0000313" key="4">
    <source>
        <dbReference type="EMBL" id="MBA4501525.1"/>
    </source>
</evidence>